<dbReference type="KEGG" id="cph:Cpha266_2077"/>
<sequence length="121" mass="13650">MSGGRSPGHVVMRISIPSYRGQRHNPIAKRTKRGALCIDNENPHNIPCSQARAAPFSRCERFEQLAGGVAAGWGDRRRNNQTAGFLSRPKEKRATTRSARFRLEVVLQAEVLYLFFAIKER</sequence>
<dbReference type="EMBL" id="CP000492">
    <property type="protein sequence ID" value="ABL66089.1"/>
    <property type="molecule type" value="Genomic_DNA"/>
</dbReference>
<dbReference type="Proteomes" id="UP000008701">
    <property type="component" value="Chromosome"/>
</dbReference>
<protein>
    <submittedName>
        <fullName evidence="1">Uncharacterized protein</fullName>
    </submittedName>
</protein>
<name>A1BI62_CHLPD</name>
<dbReference type="HOGENOM" id="CLU_2033916_0_0_10"/>
<proteinExistence type="predicted"/>
<accession>A1BI62</accession>
<dbReference type="STRING" id="290317.Cpha266_2077"/>
<reference evidence="1 2" key="1">
    <citation type="submission" date="2006-12" db="EMBL/GenBank/DDBJ databases">
        <title>Complete sequence of Chlorobium phaeobacteroides DSM 266.</title>
        <authorList>
            <consortium name="US DOE Joint Genome Institute"/>
            <person name="Copeland A."/>
            <person name="Lucas S."/>
            <person name="Lapidus A."/>
            <person name="Barry K."/>
            <person name="Detter J.C."/>
            <person name="Glavina del Rio T."/>
            <person name="Hammon N."/>
            <person name="Israni S."/>
            <person name="Pitluck S."/>
            <person name="Goltsman E."/>
            <person name="Schmutz J."/>
            <person name="Larimer F."/>
            <person name="Land M."/>
            <person name="Hauser L."/>
            <person name="Mikhailova N."/>
            <person name="Li T."/>
            <person name="Overmann J."/>
            <person name="Bryant D.A."/>
            <person name="Richardson P."/>
        </authorList>
    </citation>
    <scope>NUCLEOTIDE SEQUENCE [LARGE SCALE GENOMIC DNA]</scope>
    <source>
        <strain evidence="1 2">DSM 266</strain>
    </source>
</reference>
<organism evidence="1 2">
    <name type="scientific">Chlorobium phaeobacteroides (strain DSM 266 / SMG 266 / 2430)</name>
    <dbReference type="NCBI Taxonomy" id="290317"/>
    <lineage>
        <taxon>Bacteria</taxon>
        <taxon>Pseudomonadati</taxon>
        <taxon>Chlorobiota</taxon>
        <taxon>Chlorobiia</taxon>
        <taxon>Chlorobiales</taxon>
        <taxon>Chlorobiaceae</taxon>
        <taxon>Chlorobium/Pelodictyon group</taxon>
        <taxon>Chlorobium</taxon>
    </lineage>
</organism>
<gene>
    <name evidence="1" type="ordered locus">Cpha266_2077</name>
</gene>
<evidence type="ECO:0000313" key="2">
    <source>
        <dbReference type="Proteomes" id="UP000008701"/>
    </source>
</evidence>
<keyword evidence="2" id="KW-1185">Reference proteome</keyword>
<dbReference type="AlphaFoldDB" id="A1BI62"/>
<evidence type="ECO:0000313" key="1">
    <source>
        <dbReference type="EMBL" id="ABL66089.1"/>
    </source>
</evidence>